<gene>
    <name evidence="2" type="ORF">SUNI508_00770</name>
</gene>
<feature type="compositionally biased region" description="Low complexity" evidence="1">
    <location>
        <begin position="121"/>
        <end position="131"/>
    </location>
</feature>
<proteinExistence type="predicted"/>
<name>A0ABR2V175_9PEZI</name>
<comment type="caution">
    <text evidence="2">The sequence shown here is derived from an EMBL/GenBank/DDBJ whole genome shotgun (WGS) entry which is preliminary data.</text>
</comment>
<feature type="region of interest" description="Disordered" evidence="1">
    <location>
        <begin position="107"/>
        <end position="211"/>
    </location>
</feature>
<feature type="compositionally biased region" description="Polar residues" evidence="1">
    <location>
        <begin position="147"/>
        <end position="156"/>
    </location>
</feature>
<evidence type="ECO:0000256" key="1">
    <source>
        <dbReference type="SAM" id="MobiDB-lite"/>
    </source>
</evidence>
<dbReference type="EMBL" id="JARVKF010000223">
    <property type="protein sequence ID" value="KAK9420679.1"/>
    <property type="molecule type" value="Genomic_DNA"/>
</dbReference>
<protein>
    <submittedName>
        <fullName evidence="2">Uncharacterized protein</fullName>
    </submittedName>
</protein>
<accession>A0ABR2V175</accession>
<reference evidence="2 3" key="1">
    <citation type="journal article" date="2024" name="J. Plant Pathol.">
        <title>Sequence and assembly of the genome of Seiridium unicorne, isolate CBS 538.82, causal agent of cypress canker disease.</title>
        <authorList>
            <person name="Scali E."/>
            <person name="Rocca G.D."/>
            <person name="Danti R."/>
            <person name="Garbelotto M."/>
            <person name="Barberini S."/>
            <person name="Baroncelli R."/>
            <person name="Emiliani G."/>
        </authorList>
    </citation>
    <scope>NUCLEOTIDE SEQUENCE [LARGE SCALE GENOMIC DNA]</scope>
    <source>
        <strain evidence="2 3">BM-138-508</strain>
    </source>
</reference>
<organism evidence="2 3">
    <name type="scientific">Seiridium unicorne</name>
    <dbReference type="NCBI Taxonomy" id="138068"/>
    <lineage>
        <taxon>Eukaryota</taxon>
        <taxon>Fungi</taxon>
        <taxon>Dikarya</taxon>
        <taxon>Ascomycota</taxon>
        <taxon>Pezizomycotina</taxon>
        <taxon>Sordariomycetes</taxon>
        <taxon>Xylariomycetidae</taxon>
        <taxon>Amphisphaeriales</taxon>
        <taxon>Sporocadaceae</taxon>
        <taxon>Seiridium</taxon>
    </lineage>
</organism>
<evidence type="ECO:0000313" key="3">
    <source>
        <dbReference type="Proteomes" id="UP001408356"/>
    </source>
</evidence>
<sequence length="211" mass="22359">MKSRIVDPQRQKTSDAKLEGIQKSSLGAVTCLPANNAESSEPVPIGLIWVDETNGITTTEAQDRPIIHIRGLKTASIASNRRTSGSHRLSVRVQNITADTTTVAGVVRDTEDDRDVISEPGSTDGSDTGGSLAEFISEDEEDKGSMSYRTDGSGTRSDIDEGSSSGDNDNDEDINNHQCEEAAAGTSNNHIVINEDEAPLGTSGNPVMVDD</sequence>
<feature type="compositionally biased region" description="Basic and acidic residues" evidence="1">
    <location>
        <begin position="108"/>
        <end position="117"/>
    </location>
</feature>
<keyword evidence="3" id="KW-1185">Reference proteome</keyword>
<dbReference type="Proteomes" id="UP001408356">
    <property type="component" value="Unassembled WGS sequence"/>
</dbReference>
<evidence type="ECO:0000313" key="2">
    <source>
        <dbReference type="EMBL" id="KAK9420679.1"/>
    </source>
</evidence>